<dbReference type="AlphaFoldDB" id="A0A517VAP7"/>
<evidence type="ECO:0000313" key="2">
    <source>
        <dbReference type="Proteomes" id="UP000316855"/>
    </source>
</evidence>
<dbReference type="Gene3D" id="2.10.109.10">
    <property type="entry name" value="Umud Fragment, subunit A"/>
    <property type="match status" value="1"/>
</dbReference>
<keyword evidence="2" id="KW-1185">Reference proteome</keyword>
<organism evidence="1 2">
    <name type="scientific">Gimesia algae</name>
    <dbReference type="NCBI Taxonomy" id="2527971"/>
    <lineage>
        <taxon>Bacteria</taxon>
        <taxon>Pseudomonadati</taxon>
        <taxon>Planctomycetota</taxon>
        <taxon>Planctomycetia</taxon>
        <taxon>Planctomycetales</taxon>
        <taxon>Planctomycetaceae</taxon>
        <taxon>Gimesia</taxon>
    </lineage>
</organism>
<evidence type="ECO:0000313" key="1">
    <source>
        <dbReference type="EMBL" id="QDT90066.1"/>
    </source>
</evidence>
<protein>
    <submittedName>
        <fullName evidence="1">Uncharacterized protein</fullName>
    </submittedName>
</protein>
<gene>
    <name evidence="1" type="ORF">Pan161_17110</name>
</gene>
<dbReference type="KEGG" id="gax:Pan161_17110"/>
<dbReference type="SUPFAM" id="SSF51306">
    <property type="entry name" value="LexA/Signal peptidase"/>
    <property type="match status" value="1"/>
</dbReference>
<name>A0A517VAP7_9PLAN</name>
<sequence length="142" mass="15514">MSNGLIVSGYRTGDASEKADQSQFHLEGCLTCKPGCSKGDTPIGWATHYIEQLQAGETVSFRPRGNSMKGKIESGQLCTVAPVLEDELQKGDIVLCKVNGSQYLHLIKAIQGKRFQIGNNIGRINGWITFQSIYGKLIQVEP</sequence>
<accession>A0A517VAP7</accession>
<dbReference type="InterPro" id="IPR036286">
    <property type="entry name" value="LexA/Signal_pep-like_sf"/>
</dbReference>
<dbReference type="Proteomes" id="UP000316855">
    <property type="component" value="Chromosome"/>
</dbReference>
<proteinExistence type="predicted"/>
<dbReference type="EMBL" id="CP036343">
    <property type="protein sequence ID" value="QDT90066.1"/>
    <property type="molecule type" value="Genomic_DNA"/>
</dbReference>
<dbReference type="RefSeq" id="WP_232103665.1">
    <property type="nucleotide sequence ID" value="NZ_CP036343.1"/>
</dbReference>
<reference evidence="1 2" key="1">
    <citation type="submission" date="2019-02" db="EMBL/GenBank/DDBJ databases">
        <title>Deep-cultivation of Planctomycetes and their phenomic and genomic characterization uncovers novel biology.</title>
        <authorList>
            <person name="Wiegand S."/>
            <person name="Jogler M."/>
            <person name="Boedeker C."/>
            <person name="Pinto D."/>
            <person name="Vollmers J."/>
            <person name="Rivas-Marin E."/>
            <person name="Kohn T."/>
            <person name="Peeters S.H."/>
            <person name="Heuer A."/>
            <person name="Rast P."/>
            <person name="Oberbeckmann S."/>
            <person name="Bunk B."/>
            <person name="Jeske O."/>
            <person name="Meyerdierks A."/>
            <person name="Storesund J.E."/>
            <person name="Kallscheuer N."/>
            <person name="Luecker S."/>
            <person name="Lage O.M."/>
            <person name="Pohl T."/>
            <person name="Merkel B.J."/>
            <person name="Hornburger P."/>
            <person name="Mueller R.-W."/>
            <person name="Bruemmer F."/>
            <person name="Labrenz M."/>
            <person name="Spormann A.M."/>
            <person name="Op den Camp H."/>
            <person name="Overmann J."/>
            <person name="Amann R."/>
            <person name="Jetten M.S.M."/>
            <person name="Mascher T."/>
            <person name="Medema M.H."/>
            <person name="Devos D.P."/>
            <person name="Kaster A.-K."/>
            <person name="Ovreas L."/>
            <person name="Rohde M."/>
            <person name="Galperin M.Y."/>
            <person name="Jogler C."/>
        </authorList>
    </citation>
    <scope>NUCLEOTIDE SEQUENCE [LARGE SCALE GENOMIC DNA]</scope>
    <source>
        <strain evidence="1 2">Pan161</strain>
    </source>
</reference>